<comment type="caution">
    <text evidence="1">The sequence shown here is derived from an EMBL/GenBank/DDBJ whole genome shotgun (WGS) entry which is preliminary data.</text>
</comment>
<dbReference type="PANTHER" id="PTHR35567">
    <property type="entry name" value="MALATE DEHYDROGENASE (AFU_ORTHOLOGUE AFUA_2G13800)"/>
    <property type="match status" value="1"/>
</dbReference>
<keyword evidence="2" id="KW-1185">Reference proteome</keyword>
<dbReference type="Proteomes" id="UP000321750">
    <property type="component" value="Unassembled WGS sequence"/>
</dbReference>
<organism evidence="1 2">
    <name type="scientific">Methylobacterium gnaphalii</name>
    <dbReference type="NCBI Taxonomy" id="1010610"/>
    <lineage>
        <taxon>Bacteria</taxon>
        <taxon>Pseudomonadati</taxon>
        <taxon>Pseudomonadota</taxon>
        <taxon>Alphaproteobacteria</taxon>
        <taxon>Hyphomicrobiales</taxon>
        <taxon>Methylobacteriaceae</taxon>
        <taxon>Methylobacterium</taxon>
    </lineage>
</organism>
<dbReference type="InterPro" id="IPR021851">
    <property type="entry name" value="DUF3455"/>
</dbReference>
<protein>
    <recommendedName>
        <fullName evidence="3">DUF3455 domain-containing protein</fullName>
    </recommendedName>
</protein>
<evidence type="ECO:0000313" key="2">
    <source>
        <dbReference type="Proteomes" id="UP000321750"/>
    </source>
</evidence>
<proteinExistence type="predicted"/>
<gene>
    <name evidence="1" type="ORF">MGN01_01580</name>
</gene>
<dbReference type="EMBL" id="BJZV01000001">
    <property type="protein sequence ID" value="GEP08313.1"/>
    <property type="molecule type" value="Genomic_DNA"/>
</dbReference>
<evidence type="ECO:0008006" key="3">
    <source>
        <dbReference type="Google" id="ProtNLM"/>
    </source>
</evidence>
<dbReference type="AlphaFoldDB" id="A0A512JED9"/>
<sequence length="157" mass="16055">MLALTLVASAAAAQTAPPIGAPGDVPVLTTTATGVQVYECKAGPAGSLEWAFKEPRADLFVGREKVIRHFAGPSWEHSDGSRIVGKVSAKQDAPAAADIPWLRLAVASRAGSGVLSEATAVLRIDTHGGVKSGACDQAGAVSEVPYTATYAFVRAAK</sequence>
<evidence type="ECO:0000313" key="1">
    <source>
        <dbReference type="EMBL" id="GEP08313.1"/>
    </source>
</evidence>
<reference evidence="1 2" key="1">
    <citation type="submission" date="2019-07" db="EMBL/GenBank/DDBJ databases">
        <title>Whole genome shotgun sequence of Methylobacterium gnaphalii NBRC 107716.</title>
        <authorList>
            <person name="Hosoyama A."/>
            <person name="Uohara A."/>
            <person name="Ohji S."/>
            <person name="Ichikawa N."/>
        </authorList>
    </citation>
    <scope>NUCLEOTIDE SEQUENCE [LARGE SCALE GENOMIC DNA]</scope>
    <source>
        <strain evidence="1 2">NBRC 107716</strain>
    </source>
</reference>
<dbReference type="PANTHER" id="PTHR35567:SF1">
    <property type="entry name" value="CONSERVED FUNGAL PROTEIN (AFU_ORTHOLOGUE AFUA_1G14230)"/>
    <property type="match status" value="1"/>
</dbReference>
<dbReference type="Pfam" id="PF11937">
    <property type="entry name" value="DUF3455"/>
    <property type="match status" value="1"/>
</dbReference>
<accession>A0A512JED9</accession>
<name>A0A512JED9_9HYPH</name>